<evidence type="ECO:0000313" key="1">
    <source>
        <dbReference type="EMBL" id="PUB13213.1"/>
    </source>
</evidence>
<keyword evidence="2" id="KW-1185">Reference proteome</keyword>
<dbReference type="AlphaFoldDB" id="A0A2T6KDX1"/>
<gene>
    <name evidence="1" type="ORF">C8N45_108134</name>
</gene>
<dbReference type="EMBL" id="QBUD01000008">
    <property type="protein sequence ID" value="PUB13213.1"/>
    <property type="molecule type" value="Genomic_DNA"/>
</dbReference>
<name>A0A2T6KDX1_9RHOB</name>
<evidence type="ECO:0000313" key="2">
    <source>
        <dbReference type="Proteomes" id="UP000244523"/>
    </source>
</evidence>
<comment type="caution">
    <text evidence="1">The sequence shown here is derived from an EMBL/GenBank/DDBJ whole genome shotgun (WGS) entry which is preliminary data.</text>
</comment>
<dbReference type="Proteomes" id="UP000244523">
    <property type="component" value="Unassembled WGS sequence"/>
</dbReference>
<sequence>MLIILGGTLCTAIVYTLIELAIGRVGDDDFSLPEQSAYDDPDSAHFND</sequence>
<protein>
    <submittedName>
        <fullName evidence="1">Uncharacterized protein</fullName>
    </submittedName>
</protein>
<organism evidence="1 2">
    <name type="scientific">Yoonia sediminilitoris</name>
    <dbReference type="NCBI Taxonomy" id="1286148"/>
    <lineage>
        <taxon>Bacteria</taxon>
        <taxon>Pseudomonadati</taxon>
        <taxon>Pseudomonadota</taxon>
        <taxon>Alphaproteobacteria</taxon>
        <taxon>Rhodobacterales</taxon>
        <taxon>Paracoccaceae</taxon>
        <taxon>Yoonia</taxon>
    </lineage>
</organism>
<reference evidence="1 2" key="1">
    <citation type="submission" date="2018-04" db="EMBL/GenBank/DDBJ databases">
        <title>Genomic Encyclopedia of Archaeal and Bacterial Type Strains, Phase II (KMG-II): from individual species to whole genera.</title>
        <authorList>
            <person name="Goeker M."/>
        </authorList>
    </citation>
    <scope>NUCLEOTIDE SEQUENCE [LARGE SCALE GENOMIC DNA]</scope>
    <source>
        <strain evidence="1 2">DSM 29955</strain>
    </source>
</reference>
<proteinExistence type="predicted"/>
<accession>A0A2T6KDX1</accession>